<dbReference type="Gene3D" id="3.30.870.10">
    <property type="entry name" value="Endonuclease Chain A"/>
    <property type="match status" value="1"/>
</dbReference>
<dbReference type="EMBL" id="RWKA01000002">
    <property type="protein sequence ID" value="TGB46948.1"/>
    <property type="molecule type" value="Genomic_DNA"/>
</dbReference>
<sequence>MLSVVPAGIEPVLITRWRPDEVAAGVSDTQVLPVLRARGGTVYLHDRLHAKYYRNEHRVLIGSANLTATALGWAALPNIELLVESDMAAAKALEAELLGSGVVATDEIAANVDELARLLGPPVNSPRVDIAHRPVGMWMPSLRLPADLFAAYSRGPATLTSHSAAAASSDLAVLDMPLGLERSQFERLVAHRLLHHPIFQQIDEFLAVPRRFGEVRELIGDVVGMDRHQADESWQTIMRWMLEFLPHRYKHSVNRHSEIVARRDDADRN</sequence>
<protein>
    <submittedName>
        <fullName evidence="1">Uncharacterized protein</fullName>
    </submittedName>
</protein>
<dbReference type="Proteomes" id="UP000297792">
    <property type="component" value="Unassembled WGS sequence"/>
</dbReference>
<gene>
    <name evidence="1" type="ORF">EJD98_03505</name>
</gene>
<dbReference type="AlphaFoldDB" id="A0A4Z0HTU9"/>
<organism evidence="1 2">
    <name type="scientific">Mycolicibacterium peregrinum</name>
    <name type="common">Mycobacterium peregrinum</name>
    <dbReference type="NCBI Taxonomy" id="43304"/>
    <lineage>
        <taxon>Bacteria</taxon>
        <taxon>Bacillati</taxon>
        <taxon>Actinomycetota</taxon>
        <taxon>Actinomycetes</taxon>
        <taxon>Mycobacteriales</taxon>
        <taxon>Mycobacteriaceae</taxon>
        <taxon>Mycolicibacterium</taxon>
    </lineage>
</organism>
<keyword evidence="2" id="KW-1185">Reference proteome</keyword>
<comment type="caution">
    <text evidence="1">The sequence shown here is derived from an EMBL/GenBank/DDBJ whole genome shotgun (WGS) entry which is preliminary data.</text>
</comment>
<accession>A0A4Z0HTU9</accession>
<evidence type="ECO:0000313" key="2">
    <source>
        <dbReference type="Proteomes" id="UP000297792"/>
    </source>
</evidence>
<dbReference type="RefSeq" id="WP_135366708.1">
    <property type="nucleotide sequence ID" value="NZ_RWJZ01000002.1"/>
</dbReference>
<proteinExistence type="predicted"/>
<name>A0A4Z0HTU9_MYCPR</name>
<reference evidence="1 2" key="1">
    <citation type="submission" date="2018-12" db="EMBL/GenBank/DDBJ databases">
        <title>Draft genome sequences of Mycolicibacterium peregrinum isolated from a pig with lymphadenitis and from soil on the same Japanese pig farm.</title>
        <authorList>
            <person name="Komatsu T."/>
            <person name="Ohya K."/>
            <person name="Sawai K."/>
            <person name="Odoi J.O."/>
            <person name="Otsu K."/>
            <person name="Ota A."/>
            <person name="Ito T."/>
            <person name="Kawai M."/>
            <person name="Maruyama F."/>
        </authorList>
    </citation>
    <scope>NUCLEOTIDE SEQUENCE [LARGE SCALE GENOMIC DNA]</scope>
    <source>
        <strain evidence="1 2">138</strain>
    </source>
</reference>
<evidence type="ECO:0000313" key="1">
    <source>
        <dbReference type="EMBL" id="TGB46948.1"/>
    </source>
</evidence>